<comment type="caution">
    <text evidence="2">The sequence shown here is derived from an EMBL/GenBank/DDBJ whole genome shotgun (WGS) entry which is preliminary data.</text>
</comment>
<evidence type="ECO:0000256" key="1">
    <source>
        <dbReference type="SAM" id="MobiDB-lite"/>
    </source>
</evidence>
<gene>
    <name evidence="2" type="ORF">S03H2_53338</name>
</gene>
<feature type="compositionally biased region" description="Basic and acidic residues" evidence="1">
    <location>
        <begin position="21"/>
        <end position="30"/>
    </location>
</feature>
<dbReference type="AlphaFoldDB" id="X1HUV6"/>
<evidence type="ECO:0000313" key="2">
    <source>
        <dbReference type="EMBL" id="GAH73257.1"/>
    </source>
</evidence>
<proteinExistence type="predicted"/>
<organism evidence="2">
    <name type="scientific">marine sediment metagenome</name>
    <dbReference type="NCBI Taxonomy" id="412755"/>
    <lineage>
        <taxon>unclassified sequences</taxon>
        <taxon>metagenomes</taxon>
        <taxon>ecological metagenomes</taxon>
    </lineage>
</organism>
<sequence length="71" mass="8469">MKGDIAMKKTSGGAKKHGRNKEKCQKYREQNRRKKNKIGKWKKLIKNLHSDNSMRRQLEKRIKEVEGIVNY</sequence>
<protein>
    <submittedName>
        <fullName evidence="2">Uncharacterized protein</fullName>
    </submittedName>
</protein>
<dbReference type="EMBL" id="BARU01033946">
    <property type="protein sequence ID" value="GAH73257.1"/>
    <property type="molecule type" value="Genomic_DNA"/>
</dbReference>
<reference evidence="2" key="1">
    <citation type="journal article" date="2014" name="Front. Microbiol.">
        <title>High frequency of phylogenetically diverse reductive dehalogenase-homologous genes in deep subseafloor sedimentary metagenomes.</title>
        <authorList>
            <person name="Kawai M."/>
            <person name="Futagami T."/>
            <person name="Toyoda A."/>
            <person name="Takaki Y."/>
            <person name="Nishi S."/>
            <person name="Hori S."/>
            <person name="Arai W."/>
            <person name="Tsubouchi T."/>
            <person name="Morono Y."/>
            <person name="Uchiyama I."/>
            <person name="Ito T."/>
            <person name="Fujiyama A."/>
            <person name="Inagaki F."/>
            <person name="Takami H."/>
        </authorList>
    </citation>
    <scope>NUCLEOTIDE SEQUENCE</scope>
    <source>
        <strain evidence="2">Expedition CK06-06</strain>
    </source>
</reference>
<name>X1HUV6_9ZZZZ</name>
<feature type="region of interest" description="Disordered" evidence="1">
    <location>
        <begin position="1"/>
        <end position="36"/>
    </location>
</feature>
<accession>X1HUV6</accession>